<keyword evidence="5 7" id="KW-1133">Transmembrane helix</keyword>
<feature type="transmembrane region" description="Helical" evidence="7">
    <location>
        <begin position="183"/>
        <end position="203"/>
    </location>
</feature>
<feature type="transmembrane region" description="Helical" evidence="7">
    <location>
        <begin position="53"/>
        <end position="71"/>
    </location>
</feature>
<keyword evidence="11" id="KW-1185">Reference proteome</keyword>
<dbReference type="EMBL" id="JARMQG010000175">
    <property type="protein sequence ID" value="MED3563440.1"/>
    <property type="molecule type" value="Genomic_DNA"/>
</dbReference>
<dbReference type="InterPro" id="IPR039421">
    <property type="entry name" value="Type_1_exporter"/>
</dbReference>
<feature type="transmembrane region" description="Helical" evidence="7">
    <location>
        <begin position="209"/>
        <end position="226"/>
    </location>
</feature>
<dbReference type="InterPro" id="IPR017871">
    <property type="entry name" value="ABC_transporter-like_CS"/>
</dbReference>
<dbReference type="PROSITE" id="PS00211">
    <property type="entry name" value="ABC_TRANSPORTER_1"/>
    <property type="match status" value="1"/>
</dbReference>
<dbReference type="RefSeq" id="WP_327968488.1">
    <property type="nucleotide sequence ID" value="NZ_JARMQG010000175.1"/>
</dbReference>
<dbReference type="InterPro" id="IPR036640">
    <property type="entry name" value="ABC1_TM_sf"/>
</dbReference>
<dbReference type="Pfam" id="PF00664">
    <property type="entry name" value="ABC_membrane"/>
    <property type="match status" value="1"/>
</dbReference>
<dbReference type="PROSITE" id="PS50929">
    <property type="entry name" value="ABC_TM1F"/>
    <property type="match status" value="1"/>
</dbReference>
<dbReference type="SMART" id="SM00382">
    <property type="entry name" value="AAA"/>
    <property type="match status" value="1"/>
</dbReference>
<comment type="subcellular location">
    <subcellularLocation>
        <location evidence="1">Cell membrane</location>
        <topology evidence="1">Multi-pass membrane protein</topology>
    </subcellularLocation>
</comment>
<evidence type="ECO:0000256" key="4">
    <source>
        <dbReference type="ARBA" id="ARBA00022840"/>
    </source>
</evidence>
<dbReference type="Proteomes" id="UP001330749">
    <property type="component" value="Unassembled WGS sequence"/>
</dbReference>
<keyword evidence="2 7" id="KW-0812">Transmembrane</keyword>
<dbReference type="GO" id="GO:0005524">
    <property type="term" value="F:ATP binding"/>
    <property type="evidence" value="ECO:0007669"/>
    <property type="project" value="UniProtKB-KW"/>
</dbReference>
<feature type="domain" description="ABC transmembrane type-1" evidence="9">
    <location>
        <begin position="56"/>
        <end position="350"/>
    </location>
</feature>
<dbReference type="InterPro" id="IPR011527">
    <property type="entry name" value="ABC1_TM_dom"/>
</dbReference>
<evidence type="ECO:0000256" key="2">
    <source>
        <dbReference type="ARBA" id="ARBA00022692"/>
    </source>
</evidence>
<comment type="caution">
    <text evidence="10">The sequence shown here is derived from an EMBL/GenBank/DDBJ whole genome shotgun (WGS) entry which is preliminary data.</text>
</comment>
<dbReference type="CDD" id="cd18547">
    <property type="entry name" value="ABC_6TM_Tm288_like"/>
    <property type="match status" value="1"/>
</dbReference>
<accession>A0ABU6NBI5</accession>
<dbReference type="CDD" id="cd03254">
    <property type="entry name" value="ABCC_Glucan_exporter_like"/>
    <property type="match status" value="1"/>
</dbReference>
<name>A0ABU6NBI5_9BACI</name>
<evidence type="ECO:0000256" key="6">
    <source>
        <dbReference type="ARBA" id="ARBA00023136"/>
    </source>
</evidence>
<dbReference type="PANTHER" id="PTHR43394:SF1">
    <property type="entry name" value="ATP-BINDING CASSETTE SUB-FAMILY B MEMBER 10, MITOCHONDRIAL"/>
    <property type="match status" value="1"/>
</dbReference>
<evidence type="ECO:0000259" key="9">
    <source>
        <dbReference type="PROSITE" id="PS50929"/>
    </source>
</evidence>
<evidence type="ECO:0000256" key="3">
    <source>
        <dbReference type="ARBA" id="ARBA00022741"/>
    </source>
</evidence>
<evidence type="ECO:0000259" key="8">
    <source>
        <dbReference type="PROSITE" id="PS50893"/>
    </source>
</evidence>
<feature type="domain" description="ABC transporter" evidence="8">
    <location>
        <begin position="384"/>
        <end position="618"/>
    </location>
</feature>
<protein>
    <submittedName>
        <fullName evidence="10">ABC transporter ATP-binding protein</fullName>
    </submittedName>
</protein>
<evidence type="ECO:0000256" key="7">
    <source>
        <dbReference type="SAM" id="Phobius"/>
    </source>
</evidence>
<proteinExistence type="predicted"/>
<dbReference type="SUPFAM" id="SSF90123">
    <property type="entry name" value="ABC transporter transmembrane region"/>
    <property type="match status" value="1"/>
</dbReference>
<evidence type="ECO:0000256" key="1">
    <source>
        <dbReference type="ARBA" id="ARBA00004651"/>
    </source>
</evidence>
<feature type="transmembrane region" description="Helical" evidence="7">
    <location>
        <begin position="103"/>
        <end position="124"/>
    </location>
</feature>
<keyword evidence="6 7" id="KW-0472">Membrane</keyword>
<evidence type="ECO:0000313" key="10">
    <source>
        <dbReference type="EMBL" id="MED3563440.1"/>
    </source>
</evidence>
<reference evidence="10 11" key="1">
    <citation type="submission" date="2023-03" db="EMBL/GenBank/DDBJ databases">
        <title>Bacillus Genome Sequencing.</title>
        <authorList>
            <person name="Dunlap C."/>
        </authorList>
    </citation>
    <scope>NUCLEOTIDE SEQUENCE [LARGE SCALE GENOMIC DNA]</scope>
    <source>
        <strain evidence="10 11">B-14544</strain>
    </source>
</reference>
<dbReference type="SUPFAM" id="SSF52540">
    <property type="entry name" value="P-loop containing nucleoside triphosphate hydrolases"/>
    <property type="match status" value="1"/>
</dbReference>
<feature type="transmembrane region" description="Helical" evidence="7">
    <location>
        <begin position="286"/>
        <end position="314"/>
    </location>
</feature>
<dbReference type="Gene3D" id="1.20.1560.10">
    <property type="entry name" value="ABC transporter type 1, transmembrane domain"/>
    <property type="match status" value="1"/>
</dbReference>
<dbReference type="Pfam" id="PF00005">
    <property type="entry name" value="ABC_tran"/>
    <property type="match status" value="1"/>
</dbReference>
<dbReference type="PANTHER" id="PTHR43394">
    <property type="entry name" value="ATP-DEPENDENT PERMEASE MDL1, MITOCHONDRIAL"/>
    <property type="match status" value="1"/>
</dbReference>
<dbReference type="InterPro" id="IPR003593">
    <property type="entry name" value="AAA+_ATPase"/>
</dbReference>
<dbReference type="InterPro" id="IPR003439">
    <property type="entry name" value="ABC_transporter-like_ATP-bd"/>
</dbReference>
<keyword evidence="3" id="KW-0547">Nucleotide-binding</keyword>
<gene>
    <name evidence="10" type="ORF">P4447_13455</name>
</gene>
<sequence length="629" mass="69444">MSNETHKNGPGAGRPGGLGGGFGFRGGMMPVQKAKDFKGTLKRLISYLKPHKFQLLAVLVTAIISTIFSIVSPKIMGKATTKLFEGLMLKFRGVPGAIIDFDYIGHIILLLIGLYALSSIFSYLQQFIMAGVAQKTVYNLRKEVDEKLNRLPLKYFDSRTHGEILSRAVNDIDNISTTLQQSLTQLITSVITIIGVIVMMLSISPLMTLIVVVTLPLSFIATASIAKKSQQYFKGQQKALGELNGHVEEMYTGHKVVKVFGYENKSIEKFEEVNEKLYHSGWKAQFVSGMIMPIMSFINNIGYVLVSVVGGVLVTKRSIEIGDIQAFIQYARQFSQPITQTAMIANVIQSTIASAERVFEILDEVEEVPEAANAKVLASPKGEVVFNHVSFGYNENEPLIKDMNIEVKPGQRVAIVGPTGAGKTTLINLLMRFYEIQGGQILIDGIDIRDLKREHLRNLFGMVLQDTWLFNSTIRDNIAYGKEGAGEDEIISASDAAFADHFIRTLPDGYDTILNEEASNISQGQRQLLTIARAILANPAILILDEATSSVDTRTEVQIQKAMDRLMKGRTSFIIAHRLSTIRDADLILVMNHGKVIEKGTHKELLEKGGFYAELYNSQFAGNQIKSAG</sequence>
<evidence type="ECO:0000313" key="11">
    <source>
        <dbReference type="Proteomes" id="UP001330749"/>
    </source>
</evidence>
<dbReference type="Gene3D" id="3.40.50.300">
    <property type="entry name" value="P-loop containing nucleotide triphosphate hydrolases"/>
    <property type="match status" value="1"/>
</dbReference>
<organism evidence="10 11">
    <name type="scientific">Bacillus xiapuensis</name>
    <dbReference type="NCBI Taxonomy" id="2014075"/>
    <lineage>
        <taxon>Bacteria</taxon>
        <taxon>Bacillati</taxon>
        <taxon>Bacillota</taxon>
        <taxon>Bacilli</taxon>
        <taxon>Bacillales</taxon>
        <taxon>Bacillaceae</taxon>
        <taxon>Bacillus</taxon>
    </lineage>
</organism>
<keyword evidence="4 10" id="KW-0067">ATP-binding</keyword>
<evidence type="ECO:0000256" key="5">
    <source>
        <dbReference type="ARBA" id="ARBA00022989"/>
    </source>
</evidence>
<dbReference type="InterPro" id="IPR027417">
    <property type="entry name" value="P-loop_NTPase"/>
</dbReference>
<dbReference type="PROSITE" id="PS50893">
    <property type="entry name" value="ABC_TRANSPORTER_2"/>
    <property type="match status" value="1"/>
</dbReference>